<dbReference type="GO" id="GO:0019843">
    <property type="term" value="F:rRNA binding"/>
    <property type="evidence" value="ECO:0007669"/>
    <property type="project" value="UniProtKB-UniRule"/>
</dbReference>
<dbReference type="GO" id="GO:0005840">
    <property type="term" value="C:ribosome"/>
    <property type="evidence" value="ECO:0007669"/>
    <property type="project" value="UniProtKB-KW"/>
</dbReference>
<feature type="compositionally biased region" description="Basic residues" evidence="6">
    <location>
        <begin position="60"/>
        <end position="77"/>
    </location>
</feature>
<comment type="caution">
    <text evidence="7">The sequence shown here is derived from an EMBL/GenBank/DDBJ whole genome shotgun (WGS) entry which is preliminary data.</text>
</comment>
<dbReference type="NCBIfam" id="TIGR03953">
    <property type="entry name" value="rplD_bact"/>
    <property type="match status" value="1"/>
</dbReference>
<dbReference type="InterPro" id="IPR002136">
    <property type="entry name" value="Ribosomal_uL4"/>
</dbReference>
<dbReference type="GO" id="GO:1990904">
    <property type="term" value="C:ribonucleoprotein complex"/>
    <property type="evidence" value="ECO:0007669"/>
    <property type="project" value="UniProtKB-KW"/>
</dbReference>
<dbReference type="Proteomes" id="UP000176498">
    <property type="component" value="Unassembled WGS sequence"/>
</dbReference>
<name>A0A1G1XMY4_9BACT</name>
<dbReference type="Pfam" id="PF00573">
    <property type="entry name" value="Ribosomal_L4"/>
    <property type="match status" value="1"/>
</dbReference>
<sequence>MLKVKVYNLEGKEVEETKLDSAVFEVEINPALVHQVFESQRANARIKLAHTKTRAEVRGGGRKPWRQKGTGRARHGSTRSPIWIGGGVTFGPRTDREFGKKINKKMKRKALFMVLTDKVKENYLIVLDKLELAKIKTKEIVKILNKLPIKKNSKILLGLAHKDENITKSVGNLPKVKSILADSLNIIDILNHDYLVLDKEAIKSIIKVYKK</sequence>
<evidence type="ECO:0000256" key="1">
    <source>
        <dbReference type="ARBA" id="ARBA00010528"/>
    </source>
</evidence>
<comment type="function">
    <text evidence="5">One of the primary rRNA binding proteins, this protein initially binds near the 5'-end of the 23S rRNA. It is important during the early stages of 50S assembly. It makes multiple contacts with different domains of the 23S rRNA in the assembled 50S subunit and ribosome.</text>
</comment>
<keyword evidence="5" id="KW-0699">rRNA-binding</keyword>
<gene>
    <name evidence="5" type="primary">rplD</name>
    <name evidence="7" type="ORF">A2Y82_00110</name>
</gene>
<evidence type="ECO:0000256" key="3">
    <source>
        <dbReference type="ARBA" id="ARBA00023274"/>
    </source>
</evidence>
<feature type="region of interest" description="Disordered" evidence="6">
    <location>
        <begin position="52"/>
        <end position="78"/>
    </location>
</feature>
<keyword evidence="2 5" id="KW-0689">Ribosomal protein</keyword>
<dbReference type="AlphaFoldDB" id="A0A1G1XMY4"/>
<proteinExistence type="inferred from homology"/>
<keyword evidence="5" id="KW-0694">RNA-binding</keyword>
<dbReference type="InterPro" id="IPR013005">
    <property type="entry name" value="Ribosomal_uL4-like"/>
</dbReference>
<dbReference type="SUPFAM" id="SSF52166">
    <property type="entry name" value="Ribosomal protein L4"/>
    <property type="match status" value="1"/>
</dbReference>
<dbReference type="GO" id="GO:0006412">
    <property type="term" value="P:translation"/>
    <property type="evidence" value="ECO:0007669"/>
    <property type="project" value="UniProtKB-UniRule"/>
</dbReference>
<organism evidence="7 8">
    <name type="scientific">Candidatus Buchananbacteria bacterium RBG_13_36_9</name>
    <dbReference type="NCBI Taxonomy" id="1797530"/>
    <lineage>
        <taxon>Bacteria</taxon>
        <taxon>Candidatus Buchananiibacteriota</taxon>
    </lineage>
</organism>
<evidence type="ECO:0000256" key="2">
    <source>
        <dbReference type="ARBA" id="ARBA00022980"/>
    </source>
</evidence>
<comment type="similarity">
    <text evidence="1 5">Belongs to the universal ribosomal protein uL4 family.</text>
</comment>
<evidence type="ECO:0000256" key="4">
    <source>
        <dbReference type="ARBA" id="ARBA00035244"/>
    </source>
</evidence>
<protein>
    <recommendedName>
        <fullName evidence="4 5">Large ribosomal subunit protein uL4</fullName>
    </recommendedName>
</protein>
<dbReference type="Gene3D" id="3.40.1370.10">
    <property type="match status" value="1"/>
</dbReference>
<comment type="subunit">
    <text evidence="5">Part of the 50S ribosomal subunit.</text>
</comment>
<evidence type="ECO:0000256" key="5">
    <source>
        <dbReference type="HAMAP-Rule" id="MF_01328"/>
    </source>
</evidence>
<keyword evidence="3 5" id="KW-0687">Ribonucleoprotein</keyword>
<evidence type="ECO:0000313" key="8">
    <source>
        <dbReference type="Proteomes" id="UP000176498"/>
    </source>
</evidence>
<dbReference type="HAMAP" id="MF_01328_B">
    <property type="entry name" value="Ribosomal_uL4_B"/>
    <property type="match status" value="1"/>
</dbReference>
<dbReference type="GO" id="GO:0003735">
    <property type="term" value="F:structural constituent of ribosome"/>
    <property type="evidence" value="ECO:0007669"/>
    <property type="project" value="InterPro"/>
</dbReference>
<dbReference type="PANTHER" id="PTHR10746:SF6">
    <property type="entry name" value="LARGE RIBOSOMAL SUBUNIT PROTEIN UL4M"/>
    <property type="match status" value="1"/>
</dbReference>
<comment type="function">
    <text evidence="5">Forms part of the polypeptide exit tunnel.</text>
</comment>
<evidence type="ECO:0000256" key="6">
    <source>
        <dbReference type="SAM" id="MobiDB-lite"/>
    </source>
</evidence>
<evidence type="ECO:0000313" key="7">
    <source>
        <dbReference type="EMBL" id="OGY41378.1"/>
    </source>
</evidence>
<dbReference type="EMBL" id="MHHZ01000019">
    <property type="protein sequence ID" value="OGY41378.1"/>
    <property type="molecule type" value="Genomic_DNA"/>
</dbReference>
<reference evidence="7 8" key="1">
    <citation type="journal article" date="2016" name="Nat. Commun.">
        <title>Thousands of microbial genomes shed light on interconnected biogeochemical processes in an aquifer system.</title>
        <authorList>
            <person name="Anantharaman K."/>
            <person name="Brown C.T."/>
            <person name="Hug L.A."/>
            <person name="Sharon I."/>
            <person name="Castelle C.J."/>
            <person name="Probst A.J."/>
            <person name="Thomas B.C."/>
            <person name="Singh A."/>
            <person name="Wilkins M.J."/>
            <person name="Karaoz U."/>
            <person name="Brodie E.L."/>
            <person name="Williams K.H."/>
            <person name="Hubbard S.S."/>
            <person name="Banfield J.F."/>
        </authorList>
    </citation>
    <scope>NUCLEOTIDE SEQUENCE [LARGE SCALE GENOMIC DNA]</scope>
</reference>
<accession>A0A1G1XMY4</accession>
<dbReference type="PANTHER" id="PTHR10746">
    <property type="entry name" value="50S RIBOSOMAL PROTEIN L4"/>
    <property type="match status" value="1"/>
</dbReference>
<dbReference type="InterPro" id="IPR023574">
    <property type="entry name" value="Ribosomal_uL4_dom_sf"/>
</dbReference>